<organism evidence="2 3">
    <name type="scientific">Caballeronia pedi</name>
    <dbReference type="NCBI Taxonomy" id="1777141"/>
    <lineage>
        <taxon>Bacteria</taxon>
        <taxon>Pseudomonadati</taxon>
        <taxon>Pseudomonadota</taxon>
        <taxon>Betaproteobacteria</taxon>
        <taxon>Burkholderiales</taxon>
        <taxon>Burkholderiaceae</taxon>
        <taxon>Caballeronia</taxon>
    </lineage>
</organism>
<sequence>MLEFFLIGVALAVLLVLLSIGGAFLASWLFPKPLDLSSLLDDDEASAK</sequence>
<keyword evidence="3" id="KW-1185">Reference proteome</keyword>
<evidence type="ECO:0000313" key="2">
    <source>
        <dbReference type="EMBL" id="SAK93892.1"/>
    </source>
</evidence>
<feature type="transmembrane region" description="Helical" evidence="1">
    <location>
        <begin position="6"/>
        <end position="30"/>
    </location>
</feature>
<name>A0A158DGX8_9BURK</name>
<keyword evidence="1" id="KW-0812">Transmembrane</keyword>
<dbReference type="EMBL" id="FCOE02000039">
    <property type="protein sequence ID" value="SAK93892.1"/>
    <property type="molecule type" value="Genomic_DNA"/>
</dbReference>
<dbReference type="STRING" id="1777141.AWB80_06884"/>
<keyword evidence="1" id="KW-0472">Membrane</keyword>
<keyword evidence="1" id="KW-1133">Transmembrane helix</keyword>
<gene>
    <name evidence="2" type="ORF">AWB80_06884</name>
</gene>
<dbReference type="RefSeq" id="WP_160147501.1">
    <property type="nucleotide sequence ID" value="NZ_FCOE02000039.1"/>
</dbReference>
<proteinExistence type="predicted"/>
<accession>A0A158DGX8</accession>
<protein>
    <submittedName>
        <fullName evidence="2">Uncharacterized protein</fullName>
    </submittedName>
</protein>
<dbReference type="Proteomes" id="UP000054911">
    <property type="component" value="Unassembled WGS sequence"/>
</dbReference>
<reference evidence="2" key="1">
    <citation type="submission" date="2016-01" db="EMBL/GenBank/DDBJ databases">
        <authorList>
            <person name="Peeters C."/>
        </authorList>
    </citation>
    <scope>NUCLEOTIDE SEQUENCE [LARGE SCALE GENOMIC DNA]</scope>
    <source>
        <strain evidence="2">LMG 29323</strain>
    </source>
</reference>
<evidence type="ECO:0000313" key="3">
    <source>
        <dbReference type="Proteomes" id="UP000054911"/>
    </source>
</evidence>
<comment type="caution">
    <text evidence="2">The sequence shown here is derived from an EMBL/GenBank/DDBJ whole genome shotgun (WGS) entry which is preliminary data.</text>
</comment>
<evidence type="ECO:0000256" key="1">
    <source>
        <dbReference type="SAM" id="Phobius"/>
    </source>
</evidence>
<dbReference type="AlphaFoldDB" id="A0A158DGX8"/>